<sequence length="71" mass="8143">FPYTLLRFESLKELQSGIMVPCALFSCLQIIRVLESKLRSFSSTNRIVYNGVYEERKSSLSYISLFVPSSV</sequence>
<comment type="caution">
    <text evidence="1">The sequence shown here is derived from an EMBL/GenBank/DDBJ whole genome shotgun (WGS) entry which is preliminary data.</text>
</comment>
<accession>A0A4V3SH14</accession>
<feature type="non-terminal residue" evidence="1">
    <location>
        <position position="71"/>
    </location>
</feature>
<name>A0A4V3SH14_OPIFE</name>
<keyword evidence="2" id="KW-1185">Reference proteome</keyword>
<proteinExistence type="predicted"/>
<evidence type="ECO:0000313" key="1">
    <source>
        <dbReference type="EMBL" id="TGZ74394.1"/>
    </source>
</evidence>
<feature type="non-terminal residue" evidence="1">
    <location>
        <position position="1"/>
    </location>
</feature>
<reference evidence="1 2" key="1">
    <citation type="journal article" date="2019" name="BMC Genomics">
        <title>New insights from Opisthorchis felineus genome: update on genomics of the epidemiologically important liver flukes.</title>
        <authorList>
            <person name="Ershov N.I."/>
            <person name="Mordvinov V.A."/>
            <person name="Prokhortchouk E.B."/>
            <person name="Pakharukova M.Y."/>
            <person name="Gunbin K.V."/>
            <person name="Ustyantsev K."/>
            <person name="Genaev M.A."/>
            <person name="Blinov A.G."/>
            <person name="Mazur A."/>
            <person name="Boulygina E."/>
            <person name="Tsygankova S."/>
            <person name="Khrameeva E."/>
            <person name="Chekanov N."/>
            <person name="Fan G."/>
            <person name="Xiao A."/>
            <person name="Zhang H."/>
            <person name="Xu X."/>
            <person name="Yang H."/>
            <person name="Solovyev V."/>
            <person name="Lee S.M."/>
            <person name="Liu X."/>
            <person name="Afonnikov D.A."/>
            <person name="Skryabin K.G."/>
        </authorList>
    </citation>
    <scope>NUCLEOTIDE SEQUENCE [LARGE SCALE GENOMIC DNA]</scope>
    <source>
        <strain evidence="1">AK-0245</strain>
        <tissue evidence="1">Whole organism</tissue>
    </source>
</reference>
<organism evidence="1 2">
    <name type="scientific">Opisthorchis felineus</name>
    <dbReference type="NCBI Taxonomy" id="147828"/>
    <lineage>
        <taxon>Eukaryota</taxon>
        <taxon>Metazoa</taxon>
        <taxon>Spiralia</taxon>
        <taxon>Lophotrochozoa</taxon>
        <taxon>Platyhelminthes</taxon>
        <taxon>Trematoda</taxon>
        <taxon>Digenea</taxon>
        <taxon>Opisthorchiida</taxon>
        <taxon>Opisthorchiata</taxon>
        <taxon>Opisthorchiidae</taxon>
        <taxon>Opisthorchis</taxon>
    </lineage>
</organism>
<dbReference type="EMBL" id="SJOL01001862">
    <property type="protein sequence ID" value="TGZ74394.1"/>
    <property type="molecule type" value="Genomic_DNA"/>
</dbReference>
<gene>
    <name evidence="1" type="ORF">CRM22_000958</name>
</gene>
<dbReference type="Proteomes" id="UP000308267">
    <property type="component" value="Unassembled WGS sequence"/>
</dbReference>
<protein>
    <submittedName>
        <fullName evidence="1">Uncharacterized protein</fullName>
    </submittedName>
</protein>
<evidence type="ECO:0000313" key="2">
    <source>
        <dbReference type="Proteomes" id="UP000308267"/>
    </source>
</evidence>
<dbReference type="AlphaFoldDB" id="A0A4V3SH14"/>